<dbReference type="SMART" id="SM00892">
    <property type="entry name" value="Endonuclease_NS"/>
    <property type="match status" value="1"/>
</dbReference>
<keyword evidence="3" id="KW-0378">Hydrolase</keyword>
<dbReference type="InterPro" id="IPR044929">
    <property type="entry name" value="DNA/RNA_non-sp_Endonuclease_sf"/>
</dbReference>
<keyword evidence="3" id="KW-0255">Endonuclease</keyword>
<evidence type="ECO:0000313" key="4">
    <source>
        <dbReference type="Proteomes" id="UP001216139"/>
    </source>
</evidence>
<accession>A0ABY7TA31</accession>
<name>A0ABY7TA31_9SPHI</name>
<dbReference type="PANTHER" id="PTHR13966:SF5">
    <property type="entry name" value="ENDONUCLEASE G, MITOCHONDRIAL"/>
    <property type="match status" value="1"/>
</dbReference>
<feature type="domain" description="ENPP1-3/EXOG-like endonuclease/phosphodiesterase" evidence="1">
    <location>
        <begin position="255"/>
        <end position="457"/>
    </location>
</feature>
<proteinExistence type="predicted"/>
<evidence type="ECO:0000313" key="3">
    <source>
        <dbReference type="EMBL" id="WCT13370.1"/>
    </source>
</evidence>
<sequence length="470" mass="50222">MNKIKLTMFGCIVFLAACSKKNDTAPTYPNSPATPPKTQDTVYKITEDFEKGTKGGYAIANVNLKTGAWSLDDALIANTGSDSRIDNWSVRLRTGNITSNFKVSGLKMVYVSSATYGNDAASTWQFQTSTDGTTFTQVGSLVTDNSKTFRLDSFAVSSTAPVAIRIVKTGTTRVNIDNIIFRGTGKSGIVIDTTSTTPPPTGGGTGTVPPAGAGRLVTAGVDAPPVSGDNSNLLLGNPSNADSTLASKDNYLIDQHYYIESYSATRGTPNWTAWHLDKTNLGNTDRLDNFAAWAGIPSNWFQVGSDAYSGTEYNRGHNCPSGDRTSSTNANSATFLMTNMIPQTSANNGGTWGGFEAYVRGFVQNNNMEAYIIMGSYGTKETIDGGHVTVPTNVWKVVVLLPVGNGDISRIDANTRIIAIDTPNTDDVLPDWTKYITTVKSIENATGYNLLSTINAQLRATLETKMDSGS</sequence>
<feature type="domain" description="DNA/RNA non-specific endonuclease/pyrophosphatase/phosphodiesterase" evidence="2">
    <location>
        <begin position="254"/>
        <end position="457"/>
    </location>
</feature>
<dbReference type="InterPro" id="IPR044925">
    <property type="entry name" value="His-Me_finger_sf"/>
</dbReference>
<dbReference type="Proteomes" id="UP001216139">
    <property type="component" value="Chromosome"/>
</dbReference>
<evidence type="ECO:0000259" key="2">
    <source>
        <dbReference type="SMART" id="SM00892"/>
    </source>
</evidence>
<dbReference type="InterPro" id="IPR040255">
    <property type="entry name" value="Non-specific_endonuclease"/>
</dbReference>
<dbReference type="PROSITE" id="PS51257">
    <property type="entry name" value="PROKAR_LIPOPROTEIN"/>
    <property type="match status" value="1"/>
</dbReference>
<evidence type="ECO:0000259" key="1">
    <source>
        <dbReference type="SMART" id="SM00477"/>
    </source>
</evidence>
<dbReference type="InterPro" id="IPR001604">
    <property type="entry name" value="Endo_G_ENPP1-like_dom"/>
</dbReference>
<protein>
    <submittedName>
        <fullName evidence="3">DNA/RNA non-specific endonuclease</fullName>
    </submittedName>
</protein>
<dbReference type="PANTHER" id="PTHR13966">
    <property type="entry name" value="ENDONUCLEASE RELATED"/>
    <property type="match status" value="1"/>
</dbReference>
<keyword evidence="3" id="KW-0540">Nuclease</keyword>
<gene>
    <name evidence="3" type="ORF">PQO05_05410</name>
</gene>
<dbReference type="SMART" id="SM00477">
    <property type="entry name" value="NUC"/>
    <property type="match status" value="1"/>
</dbReference>
<dbReference type="EMBL" id="CP117167">
    <property type="protein sequence ID" value="WCT13370.1"/>
    <property type="molecule type" value="Genomic_DNA"/>
</dbReference>
<dbReference type="SUPFAM" id="SSF54060">
    <property type="entry name" value="His-Me finger endonucleases"/>
    <property type="match status" value="1"/>
</dbReference>
<dbReference type="InterPro" id="IPR020821">
    <property type="entry name" value="ENPP1-3/EXOG-like_nuc-like"/>
</dbReference>
<dbReference type="RefSeq" id="WP_273631655.1">
    <property type="nucleotide sequence ID" value="NZ_CP117167.1"/>
</dbReference>
<reference evidence="3 4" key="1">
    <citation type="submission" date="2023-02" db="EMBL/GenBank/DDBJ databases">
        <title>Genome sequence of Mucilaginibacter jinjuensis strain KACC 16571.</title>
        <authorList>
            <person name="Kim S."/>
            <person name="Heo J."/>
            <person name="Kwon S.-W."/>
        </authorList>
    </citation>
    <scope>NUCLEOTIDE SEQUENCE [LARGE SCALE GENOMIC DNA]</scope>
    <source>
        <strain evidence="3 4">KACC 16571</strain>
    </source>
</reference>
<organism evidence="3 4">
    <name type="scientific">Mucilaginibacter jinjuensis</name>
    <dbReference type="NCBI Taxonomy" id="1176721"/>
    <lineage>
        <taxon>Bacteria</taxon>
        <taxon>Pseudomonadati</taxon>
        <taxon>Bacteroidota</taxon>
        <taxon>Sphingobacteriia</taxon>
        <taxon>Sphingobacteriales</taxon>
        <taxon>Sphingobacteriaceae</taxon>
        <taxon>Mucilaginibacter</taxon>
    </lineage>
</organism>
<keyword evidence="4" id="KW-1185">Reference proteome</keyword>
<dbReference type="Pfam" id="PF01223">
    <property type="entry name" value="Endonuclease_NS"/>
    <property type="match status" value="1"/>
</dbReference>
<dbReference type="GO" id="GO:0004519">
    <property type="term" value="F:endonuclease activity"/>
    <property type="evidence" value="ECO:0007669"/>
    <property type="project" value="UniProtKB-KW"/>
</dbReference>
<dbReference type="Gene3D" id="3.40.570.10">
    <property type="entry name" value="Extracellular Endonuclease, subunit A"/>
    <property type="match status" value="1"/>
</dbReference>